<keyword evidence="3 7" id="KW-0456">Lyase</keyword>
<comment type="catalytic activity">
    <reaction evidence="5 7">
        <text>2-deoxy-D-ribose 5-phosphate = D-glyceraldehyde 3-phosphate + acetaldehyde</text>
        <dbReference type="Rhea" id="RHEA:12821"/>
        <dbReference type="ChEBI" id="CHEBI:15343"/>
        <dbReference type="ChEBI" id="CHEBI:59776"/>
        <dbReference type="ChEBI" id="CHEBI:62877"/>
        <dbReference type="EC" id="4.1.2.4"/>
    </reaction>
</comment>
<dbReference type="Proteomes" id="UP000515856">
    <property type="component" value="Chromosome"/>
</dbReference>
<reference evidence="8 9" key="1">
    <citation type="submission" date="2020-08" db="EMBL/GenBank/DDBJ databases">
        <authorList>
            <person name="Liu C."/>
            <person name="Sun Q."/>
        </authorList>
    </citation>
    <scope>NUCLEOTIDE SEQUENCE [LARGE SCALE GENOMIC DNA]</scope>
    <source>
        <strain evidence="8 9">NSJ-61</strain>
    </source>
</reference>
<dbReference type="EC" id="4.1.2.4" evidence="7"/>
<dbReference type="InterPro" id="IPR002915">
    <property type="entry name" value="DeoC/FbaB/LacD_aldolase"/>
</dbReference>
<evidence type="ECO:0000256" key="2">
    <source>
        <dbReference type="ARBA" id="ARBA00022490"/>
    </source>
</evidence>
<comment type="similarity">
    <text evidence="1 7">Belongs to the DeoC/FbaB aldolase family. DeoC type 1 subfamily.</text>
</comment>
<gene>
    <name evidence="7 8" type="primary">deoC</name>
    <name evidence="8" type="ORF">H9Q80_09610</name>
</gene>
<feature type="active site" description="Schiff-base intermediate with acetaldehyde" evidence="7">
    <location>
        <position position="151"/>
    </location>
</feature>
<comment type="subcellular location">
    <subcellularLocation>
        <location evidence="7">Cytoplasm</location>
    </subcellularLocation>
</comment>
<dbReference type="FunFam" id="3.20.20.70:FF:000044">
    <property type="entry name" value="Deoxyribose-phosphate aldolase"/>
    <property type="match status" value="1"/>
</dbReference>
<comment type="function">
    <text evidence="6 7">Catalyzes a reversible aldol reaction between acetaldehyde and D-glyceraldehyde 3-phosphate to generate 2-deoxy-D-ribose 5-phosphate.</text>
</comment>
<dbReference type="PANTHER" id="PTHR10889:SF1">
    <property type="entry name" value="DEOXYRIBOSE-PHOSPHATE ALDOLASE"/>
    <property type="match status" value="1"/>
</dbReference>
<dbReference type="CDD" id="cd00959">
    <property type="entry name" value="DeoC"/>
    <property type="match status" value="1"/>
</dbReference>
<evidence type="ECO:0000256" key="3">
    <source>
        <dbReference type="ARBA" id="ARBA00023239"/>
    </source>
</evidence>
<proteinExistence type="inferred from homology"/>
<dbReference type="Gene3D" id="3.20.20.70">
    <property type="entry name" value="Aldolase class I"/>
    <property type="match status" value="1"/>
</dbReference>
<evidence type="ECO:0000256" key="5">
    <source>
        <dbReference type="ARBA" id="ARBA00048791"/>
    </source>
</evidence>
<keyword evidence="4 7" id="KW-0704">Schiff base</keyword>
<keyword evidence="2 7" id="KW-0963">Cytoplasm</keyword>
<dbReference type="GO" id="GO:0004139">
    <property type="term" value="F:deoxyribose-phosphate aldolase activity"/>
    <property type="evidence" value="ECO:0007669"/>
    <property type="project" value="UniProtKB-UniRule"/>
</dbReference>
<evidence type="ECO:0000256" key="6">
    <source>
        <dbReference type="ARBA" id="ARBA00056337"/>
    </source>
</evidence>
<dbReference type="Pfam" id="PF01791">
    <property type="entry name" value="DeoC"/>
    <property type="match status" value="1"/>
</dbReference>
<dbReference type="RefSeq" id="WP_117454847.1">
    <property type="nucleotide sequence ID" value="NZ_CP060636.1"/>
</dbReference>
<dbReference type="NCBIfam" id="TIGR00126">
    <property type="entry name" value="deoC"/>
    <property type="match status" value="1"/>
</dbReference>
<dbReference type="GO" id="GO:0005737">
    <property type="term" value="C:cytoplasm"/>
    <property type="evidence" value="ECO:0007669"/>
    <property type="project" value="UniProtKB-SubCell"/>
</dbReference>
<evidence type="ECO:0000313" key="9">
    <source>
        <dbReference type="Proteomes" id="UP000515856"/>
    </source>
</evidence>
<feature type="active site" description="Proton donor/acceptor" evidence="7">
    <location>
        <position position="89"/>
    </location>
</feature>
<evidence type="ECO:0000313" key="8">
    <source>
        <dbReference type="EMBL" id="QNM14162.1"/>
    </source>
</evidence>
<comment type="pathway">
    <text evidence="7">Carbohydrate degradation; 2-deoxy-D-ribose 1-phosphate degradation; D-glyceraldehyde 3-phosphate and acetaldehyde from 2-deoxy-alpha-D-ribose 1-phosphate: step 2/2.</text>
</comment>
<name>A0A7G9GTN0_9FIRM</name>
<dbReference type="SMART" id="SM01133">
    <property type="entry name" value="DeoC"/>
    <property type="match status" value="1"/>
</dbReference>
<dbReference type="SUPFAM" id="SSF51569">
    <property type="entry name" value="Aldolase"/>
    <property type="match status" value="1"/>
</dbReference>
<dbReference type="UniPathway" id="UPA00002">
    <property type="reaction ID" value="UER00468"/>
</dbReference>
<dbReference type="PIRSF" id="PIRSF001357">
    <property type="entry name" value="DeoC"/>
    <property type="match status" value="1"/>
</dbReference>
<protein>
    <recommendedName>
        <fullName evidence="7">Deoxyribose-phosphate aldolase</fullName>
        <shortName evidence="7">DERA</shortName>
        <ecNumber evidence="7">4.1.2.4</ecNumber>
    </recommendedName>
    <alternativeName>
        <fullName evidence="7">2-deoxy-D-ribose 5-phosphate aldolase</fullName>
    </alternativeName>
    <alternativeName>
        <fullName evidence="7">Phosphodeoxyriboaldolase</fullName>
        <shortName evidence="7">Deoxyriboaldolase</shortName>
    </alternativeName>
</protein>
<keyword evidence="9" id="KW-1185">Reference proteome</keyword>
<feature type="active site" description="Proton donor/acceptor" evidence="7">
    <location>
        <position position="180"/>
    </location>
</feature>
<evidence type="ECO:0000256" key="7">
    <source>
        <dbReference type="HAMAP-Rule" id="MF_00114"/>
    </source>
</evidence>
<dbReference type="PANTHER" id="PTHR10889">
    <property type="entry name" value="DEOXYRIBOSE-PHOSPHATE ALDOLASE"/>
    <property type="match status" value="1"/>
</dbReference>
<dbReference type="HAMAP" id="MF_00114">
    <property type="entry name" value="DeoC_type1"/>
    <property type="match status" value="1"/>
</dbReference>
<dbReference type="AlphaFoldDB" id="A0A7G9GTN0"/>
<dbReference type="GO" id="GO:0006018">
    <property type="term" value="P:2-deoxyribose 1-phosphate catabolic process"/>
    <property type="evidence" value="ECO:0007669"/>
    <property type="project" value="UniProtKB-UniRule"/>
</dbReference>
<sequence>MKMNKYIDHTLLKADATYDKIKVLCEEAKEYDFASVCVNGYWVSACKELLAGSDVMVCTVIGFPLGAMSSDAKAFETRDAINHGANEVDMVLNIGEMKAGHYDAVLEDIKAVVEAAQGHTVKVILENCLLSKEEIVKACKLCVEAGAAFVKTSTGFSTSGATVEDVRLMKDTVKDACKVKAAGGVRTFEDMEKMIEAGADRIGTSAGVTLMQRKTSEGGY</sequence>
<organism evidence="8 9">
    <name type="scientific">[Eubacterium] hominis</name>
    <dbReference type="NCBI Taxonomy" id="2764325"/>
    <lineage>
        <taxon>Bacteria</taxon>
        <taxon>Bacillati</taxon>
        <taxon>Bacillota</taxon>
        <taxon>Erysipelotrichia</taxon>
        <taxon>Erysipelotrichales</taxon>
        <taxon>Erysipelotrichaceae</taxon>
        <taxon>Amedibacillus</taxon>
    </lineage>
</organism>
<dbReference type="InterPro" id="IPR028581">
    <property type="entry name" value="DeoC_typeI"/>
</dbReference>
<dbReference type="InterPro" id="IPR011343">
    <property type="entry name" value="DeoC"/>
</dbReference>
<dbReference type="GO" id="GO:0016052">
    <property type="term" value="P:carbohydrate catabolic process"/>
    <property type="evidence" value="ECO:0007669"/>
    <property type="project" value="TreeGrafter"/>
</dbReference>
<dbReference type="KEGG" id="ehn:H9Q80_09610"/>
<dbReference type="InterPro" id="IPR013785">
    <property type="entry name" value="Aldolase_TIM"/>
</dbReference>
<accession>A0A7G9GTN0</accession>
<evidence type="ECO:0000256" key="1">
    <source>
        <dbReference type="ARBA" id="ARBA00010936"/>
    </source>
</evidence>
<dbReference type="GO" id="GO:0009264">
    <property type="term" value="P:deoxyribonucleotide catabolic process"/>
    <property type="evidence" value="ECO:0007669"/>
    <property type="project" value="UniProtKB-UniRule"/>
</dbReference>
<evidence type="ECO:0000256" key="4">
    <source>
        <dbReference type="ARBA" id="ARBA00023270"/>
    </source>
</evidence>
<dbReference type="EMBL" id="CP060636">
    <property type="protein sequence ID" value="QNM14162.1"/>
    <property type="molecule type" value="Genomic_DNA"/>
</dbReference>